<evidence type="ECO:0000313" key="3">
    <source>
        <dbReference type="Proteomes" id="UP000679307"/>
    </source>
</evidence>
<dbReference type="PANTHER" id="PTHR33336:SF15">
    <property type="entry name" value="ABM DOMAIN-CONTAINING PROTEIN"/>
    <property type="match status" value="1"/>
</dbReference>
<dbReference type="InterPro" id="IPR050744">
    <property type="entry name" value="AI-2_Isomerase_LsrG"/>
</dbReference>
<sequence>MTENTTTSATLHVVATIPIRADGVELARTALAELATATLAEEGCLAYAAYESGAAPGLFVTVEEWRAQADLDQHMTMPHIARAFEVLGPHLEGEVAIHPLQPLG</sequence>
<dbReference type="Pfam" id="PF03992">
    <property type="entry name" value="ABM"/>
    <property type="match status" value="1"/>
</dbReference>
<evidence type="ECO:0000259" key="1">
    <source>
        <dbReference type="PROSITE" id="PS51725"/>
    </source>
</evidence>
<gene>
    <name evidence="2" type="ORF">ENKNEFLB_03507</name>
</gene>
<dbReference type="SUPFAM" id="SSF54909">
    <property type="entry name" value="Dimeric alpha+beta barrel"/>
    <property type="match status" value="1"/>
</dbReference>
<feature type="domain" description="ABM" evidence="1">
    <location>
        <begin position="11"/>
        <end position="100"/>
    </location>
</feature>
<keyword evidence="2" id="KW-0560">Oxidoreductase</keyword>
<protein>
    <submittedName>
        <fullName evidence="2">Monooxygenase</fullName>
        <ecNumber evidence="2">1.-.-.-</ecNumber>
    </submittedName>
</protein>
<keyword evidence="3" id="KW-1185">Reference proteome</keyword>
<dbReference type="EC" id="1.-.-.-" evidence="2"/>
<dbReference type="EMBL" id="CP075371">
    <property type="protein sequence ID" value="QVT81100.1"/>
    <property type="molecule type" value="Genomic_DNA"/>
</dbReference>
<proteinExistence type="predicted"/>
<dbReference type="GO" id="GO:0004497">
    <property type="term" value="F:monooxygenase activity"/>
    <property type="evidence" value="ECO:0007669"/>
    <property type="project" value="UniProtKB-KW"/>
</dbReference>
<evidence type="ECO:0000313" key="2">
    <source>
        <dbReference type="EMBL" id="QVT81100.1"/>
    </source>
</evidence>
<organism evidence="2 3">
    <name type="scientific">Nocardioides aquaticus</name>
    <dbReference type="NCBI Taxonomy" id="160826"/>
    <lineage>
        <taxon>Bacteria</taxon>
        <taxon>Bacillati</taxon>
        <taxon>Actinomycetota</taxon>
        <taxon>Actinomycetes</taxon>
        <taxon>Propionibacteriales</taxon>
        <taxon>Nocardioidaceae</taxon>
        <taxon>Nocardioides</taxon>
    </lineage>
</organism>
<dbReference type="InterPro" id="IPR011008">
    <property type="entry name" value="Dimeric_a/b-barrel"/>
</dbReference>
<name>A0ABX8EMH4_9ACTN</name>
<dbReference type="InterPro" id="IPR007138">
    <property type="entry name" value="ABM_dom"/>
</dbReference>
<dbReference type="PROSITE" id="PS51725">
    <property type="entry name" value="ABM"/>
    <property type="match status" value="1"/>
</dbReference>
<reference evidence="2 3" key="1">
    <citation type="submission" date="2021-05" db="EMBL/GenBank/DDBJ databases">
        <title>Complete genome of Nocardioides aquaticus KCTC 9944T isolated from meromictic and hypersaline Ekho Lake, Antarctica.</title>
        <authorList>
            <person name="Hwang K."/>
            <person name="Kim K.M."/>
            <person name="Choe H."/>
        </authorList>
    </citation>
    <scope>NUCLEOTIDE SEQUENCE [LARGE SCALE GENOMIC DNA]</scope>
    <source>
        <strain evidence="2 3">KCTC 9944</strain>
    </source>
</reference>
<accession>A0ABX8EMH4</accession>
<dbReference type="Proteomes" id="UP000679307">
    <property type="component" value="Chromosome"/>
</dbReference>
<dbReference type="Gene3D" id="3.30.70.100">
    <property type="match status" value="1"/>
</dbReference>
<dbReference type="PANTHER" id="PTHR33336">
    <property type="entry name" value="QUINOL MONOOXYGENASE YGIN-RELATED"/>
    <property type="match status" value="1"/>
</dbReference>
<dbReference type="RefSeq" id="WP_214056531.1">
    <property type="nucleotide sequence ID" value="NZ_BAAAHS010000176.1"/>
</dbReference>
<keyword evidence="2" id="KW-0503">Monooxygenase</keyword>